<gene>
    <name evidence="2" type="ORF">EI97DRAFT_467887</name>
</gene>
<dbReference type="AlphaFoldDB" id="A0A6A6JII6"/>
<dbReference type="Proteomes" id="UP000800097">
    <property type="component" value="Unassembled WGS sequence"/>
</dbReference>
<evidence type="ECO:0000256" key="1">
    <source>
        <dbReference type="SAM" id="MobiDB-lite"/>
    </source>
</evidence>
<dbReference type="GeneID" id="54554801"/>
<organism evidence="2 3">
    <name type="scientific">Westerdykella ornata</name>
    <dbReference type="NCBI Taxonomy" id="318751"/>
    <lineage>
        <taxon>Eukaryota</taxon>
        <taxon>Fungi</taxon>
        <taxon>Dikarya</taxon>
        <taxon>Ascomycota</taxon>
        <taxon>Pezizomycotina</taxon>
        <taxon>Dothideomycetes</taxon>
        <taxon>Pleosporomycetidae</taxon>
        <taxon>Pleosporales</taxon>
        <taxon>Sporormiaceae</taxon>
        <taxon>Westerdykella</taxon>
    </lineage>
</organism>
<dbReference type="RefSeq" id="XP_033653287.1">
    <property type="nucleotide sequence ID" value="XM_033801626.1"/>
</dbReference>
<sequence length="157" mass="17314">MSSKTEKELQQIMLKEKRLRHMIINGCEDFDSCVDDNALAPTNSPQHSNQYLIPYRRTPRTPHLSPQDRHPELSSSLPRIPEEAPHDLLEMSDWATVLESLDTTAAPTNCSDAASDTGTSVDSVGSAEGVENVDEERRVPGWWDGETNSVGGVARGK</sequence>
<evidence type="ECO:0000313" key="2">
    <source>
        <dbReference type="EMBL" id="KAF2275748.1"/>
    </source>
</evidence>
<accession>A0A6A6JII6</accession>
<dbReference type="EMBL" id="ML986496">
    <property type="protein sequence ID" value="KAF2275748.1"/>
    <property type="molecule type" value="Genomic_DNA"/>
</dbReference>
<feature type="region of interest" description="Disordered" evidence="1">
    <location>
        <begin position="107"/>
        <end position="157"/>
    </location>
</feature>
<name>A0A6A6JII6_WESOR</name>
<keyword evidence="3" id="KW-1185">Reference proteome</keyword>
<protein>
    <submittedName>
        <fullName evidence="2">Uncharacterized protein</fullName>
    </submittedName>
</protein>
<feature type="region of interest" description="Disordered" evidence="1">
    <location>
        <begin position="57"/>
        <end position="80"/>
    </location>
</feature>
<proteinExistence type="predicted"/>
<evidence type="ECO:0000313" key="3">
    <source>
        <dbReference type="Proteomes" id="UP000800097"/>
    </source>
</evidence>
<reference evidence="2" key="1">
    <citation type="journal article" date="2020" name="Stud. Mycol.">
        <title>101 Dothideomycetes genomes: a test case for predicting lifestyles and emergence of pathogens.</title>
        <authorList>
            <person name="Haridas S."/>
            <person name="Albert R."/>
            <person name="Binder M."/>
            <person name="Bloem J."/>
            <person name="Labutti K."/>
            <person name="Salamov A."/>
            <person name="Andreopoulos B."/>
            <person name="Baker S."/>
            <person name="Barry K."/>
            <person name="Bills G."/>
            <person name="Bluhm B."/>
            <person name="Cannon C."/>
            <person name="Castanera R."/>
            <person name="Culley D."/>
            <person name="Daum C."/>
            <person name="Ezra D."/>
            <person name="Gonzalez J."/>
            <person name="Henrissat B."/>
            <person name="Kuo A."/>
            <person name="Liang C."/>
            <person name="Lipzen A."/>
            <person name="Lutzoni F."/>
            <person name="Magnuson J."/>
            <person name="Mondo S."/>
            <person name="Nolan M."/>
            <person name="Ohm R."/>
            <person name="Pangilinan J."/>
            <person name="Park H.-J."/>
            <person name="Ramirez L."/>
            <person name="Alfaro M."/>
            <person name="Sun H."/>
            <person name="Tritt A."/>
            <person name="Yoshinaga Y."/>
            <person name="Zwiers L.-H."/>
            <person name="Turgeon B."/>
            <person name="Goodwin S."/>
            <person name="Spatafora J."/>
            <person name="Crous P."/>
            <person name="Grigoriev I."/>
        </authorList>
    </citation>
    <scope>NUCLEOTIDE SEQUENCE</scope>
    <source>
        <strain evidence="2">CBS 379.55</strain>
    </source>
</reference>
<feature type="compositionally biased region" description="Polar residues" evidence="1">
    <location>
        <begin position="107"/>
        <end position="123"/>
    </location>
</feature>